<reference evidence="2 3" key="1">
    <citation type="submission" date="2017-04" db="EMBL/GenBank/DDBJ databases">
        <authorList>
            <person name="Afonso C.L."/>
            <person name="Miller P.J."/>
            <person name="Scott M.A."/>
            <person name="Spackman E."/>
            <person name="Goraichik I."/>
            <person name="Dimitrov K.M."/>
            <person name="Suarez D.L."/>
            <person name="Swayne D.E."/>
        </authorList>
    </citation>
    <scope>NUCLEOTIDE SEQUENCE [LARGE SCALE GENOMIC DNA]</scope>
    <source>
        <strain evidence="2 3">DSM 5090</strain>
    </source>
</reference>
<dbReference type="STRING" id="112901.SAMN04488500_11119"/>
<dbReference type="OrthoDB" id="2887044at2"/>
<organism evidence="2 3">
    <name type="scientific">Sporomusa malonica</name>
    <dbReference type="NCBI Taxonomy" id="112901"/>
    <lineage>
        <taxon>Bacteria</taxon>
        <taxon>Bacillati</taxon>
        <taxon>Bacillota</taxon>
        <taxon>Negativicutes</taxon>
        <taxon>Selenomonadales</taxon>
        <taxon>Sporomusaceae</taxon>
        <taxon>Sporomusa</taxon>
    </lineage>
</organism>
<dbReference type="EMBL" id="FWXI01000011">
    <property type="protein sequence ID" value="SMC86513.1"/>
    <property type="molecule type" value="Genomic_DNA"/>
</dbReference>
<dbReference type="AlphaFoldDB" id="A0A1W2CMS1"/>
<evidence type="ECO:0000313" key="3">
    <source>
        <dbReference type="Proteomes" id="UP000192738"/>
    </source>
</evidence>
<dbReference type="RefSeq" id="WP_084576273.1">
    <property type="nucleotide sequence ID" value="NZ_CP155572.1"/>
</dbReference>
<accession>A0A1W2CMS1</accession>
<sequence>MFARSDFWIGLVVGTIAGAFGYKMMSEQSMRVMAPAVPMPAAQGVGEIPVDELMRQKERLEDLIAERQQGGIQA</sequence>
<keyword evidence="1" id="KW-0472">Membrane</keyword>
<evidence type="ECO:0000313" key="2">
    <source>
        <dbReference type="EMBL" id="SMC86513.1"/>
    </source>
</evidence>
<evidence type="ECO:0000256" key="1">
    <source>
        <dbReference type="SAM" id="Phobius"/>
    </source>
</evidence>
<proteinExistence type="predicted"/>
<name>A0A1W2CMS1_9FIRM</name>
<gene>
    <name evidence="2" type="ORF">SAMN04488500_11119</name>
</gene>
<protein>
    <submittedName>
        <fullName evidence="2">Uncharacterized protein</fullName>
    </submittedName>
</protein>
<dbReference type="Proteomes" id="UP000192738">
    <property type="component" value="Unassembled WGS sequence"/>
</dbReference>
<keyword evidence="1" id="KW-0812">Transmembrane</keyword>
<keyword evidence="3" id="KW-1185">Reference proteome</keyword>
<feature type="transmembrane region" description="Helical" evidence="1">
    <location>
        <begin position="6"/>
        <end position="25"/>
    </location>
</feature>
<keyword evidence="1" id="KW-1133">Transmembrane helix</keyword>